<comment type="caution">
    <text evidence="1">The sequence shown here is derived from an EMBL/GenBank/DDBJ whole genome shotgun (WGS) entry which is preliminary data.</text>
</comment>
<organism evidence="1 2">
    <name type="scientific">Salix viminalis</name>
    <name type="common">Common osier</name>
    <name type="synonym">Basket willow</name>
    <dbReference type="NCBI Taxonomy" id="40686"/>
    <lineage>
        <taxon>Eukaryota</taxon>
        <taxon>Viridiplantae</taxon>
        <taxon>Streptophyta</taxon>
        <taxon>Embryophyta</taxon>
        <taxon>Tracheophyta</taxon>
        <taxon>Spermatophyta</taxon>
        <taxon>Magnoliopsida</taxon>
        <taxon>eudicotyledons</taxon>
        <taxon>Gunneridae</taxon>
        <taxon>Pentapetalae</taxon>
        <taxon>rosids</taxon>
        <taxon>fabids</taxon>
        <taxon>Malpighiales</taxon>
        <taxon>Salicaceae</taxon>
        <taxon>Saliceae</taxon>
        <taxon>Salix</taxon>
    </lineage>
</organism>
<accession>A0A9Q0SBF4</accession>
<feature type="non-terminal residue" evidence="1">
    <location>
        <position position="1"/>
    </location>
</feature>
<dbReference type="AlphaFoldDB" id="A0A9Q0SBF4"/>
<gene>
    <name evidence="1" type="ORF">OIU85_015311</name>
</gene>
<keyword evidence="2" id="KW-1185">Reference proteome</keyword>
<evidence type="ECO:0000313" key="1">
    <source>
        <dbReference type="EMBL" id="KAJ6671554.1"/>
    </source>
</evidence>
<reference evidence="1" key="2">
    <citation type="journal article" date="2023" name="Int. J. Mol. Sci.">
        <title>De Novo Assembly and Annotation of 11 Diverse Shrub Willow (Salix) Genomes Reveals Novel Gene Organization in Sex-Linked Regions.</title>
        <authorList>
            <person name="Hyden B."/>
            <person name="Feng K."/>
            <person name="Yates T.B."/>
            <person name="Jawdy S."/>
            <person name="Cereghino C."/>
            <person name="Smart L.B."/>
            <person name="Muchero W."/>
        </authorList>
    </citation>
    <scope>NUCLEOTIDE SEQUENCE [LARGE SCALE GENOMIC DNA]</scope>
    <source>
        <tissue evidence="1">Shoot tip</tissue>
    </source>
</reference>
<protein>
    <submittedName>
        <fullName evidence="1">Uncharacterized protein</fullName>
    </submittedName>
</protein>
<reference evidence="1" key="1">
    <citation type="submission" date="2022-11" db="EMBL/GenBank/DDBJ databases">
        <authorList>
            <person name="Hyden B.L."/>
            <person name="Feng K."/>
            <person name="Yates T."/>
            <person name="Jawdy S."/>
            <person name="Smart L.B."/>
            <person name="Muchero W."/>
        </authorList>
    </citation>
    <scope>NUCLEOTIDE SEQUENCE</scope>
    <source>
        <tissue evidence="1">Shoot tip</tissue>
    </source>
</reference>
<proteinExistence type="predicted"/>
<dbReference type="EMBL" id="JAPFFL010000019">
    <property type="protein sequence ID" value="KAJ6671554.1"/>
    <property type="molecule type" value="Genomic_DNA"/>
</dbReference>
<name>A0A9Q0SBF4_SALVM</name>
<dbReference type="Proteomes" id="UP001151529">
    <property type="component" value="Chromosome 9"/>
</dbReference>
<evidence type="ECO:0000313" key="2">
    <source>
        <dbReference type="Proteomes" id="UP001151529"/>
    </source>
</evidence>
<sequence length="86" mass="9438">MYNSEAYLPKSHLGIDTTLNFFCYILLKGTWYGLDEYREKFGKNACVQGCGAIGTCTLKMFCFGGGGDELMVAGDELMVAARGNFL</sequence>